<dbReference type="PANTHER" id="PTHR19143">
    <property type="entry name" value="FIBRINOGEN/TENASCIN/ANGIOPOEITIN"/>
    <property type="match status" value="1"/>
</dbReference>
<dbReference type="InterPro" id="IPR014716">
    <property type="entry name" value="Fibrinogen_a/b/g_C_1"/>
</dbReference>
<dbReference type="Proteomes" id="UP000838412">
    <property type="component" value="Chromosome 1"/>
</dbReference>
<dbReference type="AlphaFoldDB" id="A0A8J9V6V4"/>
<feature type="region of interest" description="Disordered" evidence="3">
    <location>
        <begin position="129"/>
        <end position="218"/>
    </location>
</feature>
<dbReference type="SUPFAM" id="SSF56496">
    <property type="entry name" value="Fibrinogen C-terminal domain-like"/>
    <property type="match status" value="2"/>
</dbReference>
<dbReference type="PROSITE" id="PS51406">
    <property type="entry name" value="FIBRINOGEN_C_2"/>
    <property type="match status" value="2"/>
</dbReference>
<feature type="compositionally biased region" description="Pro residues" evidence="3">
    <location>
        <begin position="170"/>
        <end position="182"/>
    </location>
</feature>
<feature type="domain" description="Fibrinogen C-terminal" evidence="5">
    <location>
        <begin position="413"/>
        <end position="553"/>
    </location>
</feature>
<evidence type="ECO:0000256" key="3">
    <source>
        <dbReference type="SAM" id="MobiDB-lite"/>
    </source>
</evidence>
<dbReference type="InterPro" id="IPR008160">
    <property type="entry name" value="Collagen"/>
</dbReference>
<dbReference type="OrthoDB" id="6537861at2759"/>
<proteinExistence type="predicted"/>
<dbReference type="PROSITE" id="PS00514">
    <property type="entry name" value="FIBRINOGEN_C_1"/>
    <property type="match status" value="2"/>
</dbReference>
<dbReference type="CDD" id="cd00087">
    <property type="entry name" value="FReD"/>
    <property type="match status" value="1"/>
</dbReference>
<gene>
    <name evidence="6" type="primary">FCN1</name>
    <name evidence="6" type="ORF">BLAG_LOCUS54</name>
</gene>
<dbReference type="Pfam" id="PF01391">
    <property type="entry name" value="Collagen"/>
    <property type="match status" value="1"/>
</dbReference>
<accession>A0A8J9V6V4</accession>
<keyword evidence="7" id="KW-1185">Reference proteome</keyword>
<feature type="domain" description="Fibrinogen C-terminal" evidence="5">
    <location>
        <begin position="216"/>
        <end position="397"/>
    </location>
</feature>
<dbReference type="InterPro" id="IPR020837">
    <property type="entry name" value="Fibrinogen_CS"/>
</dbReference>
<evidence type="ECO:0000256" key="4">
    <source>
        <dbReference type="SAM" id="SignalP"/>
    </source>
</evidence>
<dbReference type="Gene3D" id="3.90.215.10">
    <property type="entry name" value="Gamma Fibrinogen, chain A, domain 1"/>
    <property type="match status" value="2"/>
</dbReference>
<dbReference type="InterPro" id="IPR036056">
    <property type="entry name" value="Fibrinogen-like_C"/>
</dbReference>
<keyword evidence="1" id="KW-1015">Disulfide bond</keyword>
<dbReference type="NCBIfam" id="NF040941">
    <property type="entry name" value="GGGWT_bact"/>
    <property type="match status" value="1"/>
</dbReference>
<evidence type="ECO:0000313" key="6">
    <source>
        <dbReference type="EMBL" id="CAH1224798.1"/>
    </source>
</evidence>
<reference evidence="6" key="1">
    <citation type="submission" date="2022-01" db="EMBL/GenBank/DDBJ databases">
        <authorList>
            <person name="Braso-Vives M."/>
        </authorList>
    </citation>
    <scope>NUCLEOTIDE SEQUENCE</scope>
</reference>
<keyword evidence="2" id="KW-0175">Coiled coil</keyword>
<dbReference type="Gene3D" id="1.20.5.320">
    <property type="entry name" value="6-Phosphogluconate Dehydrogenase, domain 3"/>
    <property type="match status" value="1"/>
</dbReference>
<sequence length="553" mass="59925">MARVSLLAVLFLRGSFPARAQDTRTDQAGSVLREYVDKGYCTYTYVVPPGSPADGCTPPGQTTTSTAALERQLAETNEETGRLKNQLDRLSSMMETLLSKVDNLSAELSEEKVRSAQLEQNLTQELQETRLQSKCSCPETTTQTGRDGRDGLPGPPGDSGRDGADGQQGPPGPQGPSGPPGDPGRDGADGQQGPPGPAGPPGQCSCPEATTQTPEVTTPPAEADCAAYHASGQTTSGVYTLSSGVQAYCDMDTAGGGWTVIQRRQDGSVPFNRTWEEYKQGFGDKNGEYWLGNENIHLLTQQKSYTLRIDMSDWEGESRFAVYSTFRVSGESDGYRLSISGFTGDAGDSMGGNNGQQFSTVDRDNDVVSSGHCSQLRGQTGWWFSTCGVSFLNGRYLGNCGSSCPFQRGVPQWLGNENIHLLTQQESYTLRIDTSDWAGESRFAVYSTFRVSGESDGYRLSIHGFTGDAGDSMAHSNGRQFSTVDRDNDVHSIHCSQQRGQAGWWFRACGHSYLNGRYLGNCVDPCTDAQGVLWTHWRGYGYSLKSVSMKIRP</sequence>
<feature type="signal peptide" evidence="4">
    <location>
        <begin position="1"/>
        <end position="20"/>
    </location>
</feature>
<dbReference type="Pfam" id="PF00147">
    <property type="entry name" value="Fibrinogen_C"/>
    <property type="match status" value="2"/>
</dbReference>
<name>A0A8J9V6V4_BRALA</name>
<evidence type="ECO:0000256" key="2">
    <source>
        <dbReference type="SAM" id="Coils"/>
    </source>
</evidence>
<protein>
    <submittedName>
        <fullName evidence="6">FCN1 protein</fullName>
    </submittedName>
</protein>
<dbReference type="InterPro" id="IPR050373">
    <property type="entry name" value="Fibrinogen_C-term_domain"/>
</dbReference>
<organism evidence="6 7">
    <name type="scientific">Branchiostoma lanceolatum</name>
    <name type="common">Common lancelet</name>
    <name type="synonym">Amphioxus lanceolatum</name>
    <dbReference type="NCBI Taxonomy" id="7740"/>
    <lineage>
        <taxon>Eukaryota</taxon>
        <taxon>Metazoa</taxon>
        <taxon>Chordata</taxon>
        <taxon>Cephalochordata</taxon>
        <taxon>Leptocardii</taxon>
        <taxon>Amphioxiformes</taxon>
        <taxon>Branchiostomatidae</taxon>
        <taxon>Branchiostoma</taxon>
    </lineage>
</organism>
<evidence type="ECO:0000259" key="5">
    <source>
        <dbReference type="PROSITE" id="PS51406"/>
    </source>
</evidence>
<keyword evidence="4" id="KW-0732">Signal</keyword>
<dbReference type="GO" id="GO:0005615">
    <property type="term" value="C:extracellular space"/>
    <property type="evidence" value="ECO:0007669"/>
    <property type="project" value="TreeGrafter"/>
</dbReference>
<feature type="chain" id="PRO_5035456035" evidence="4">
    <location>
        <begin position="21"/>
        <end position="553"/>
    </location>
</feature>
<dbReference type="SMART" id="SM00186">
    <property type="entry name" value="FBG"/>
    <property type="match status" value="2"/>
</dbReference>
<dbReference type="PANTHER" id="PTHR19143:SF458">
    <property type="entry name" value="FIBRINOGEN C-TERMINAL DOMAIN-CONTAINING PROTEIN-RELATED"/>
    <property type="match status" value="1"/>
</dbReference>
<evidence type="ECO:0000313" key="7">
    <source>
        <dbReference type="Proteomes" id="UP000838412"/>
    </source>
</evidence>
<dbReference type="InterPro" id="IPR002181">
    <property type="entry name" value="Fibrinogen_a/b/g_C_dom"/>
</dbReference>
<evidence type="ECO:0000256" key="1">
    <source>
        <dbReference type="ARBA" id="ARBA00023157"/>
    </source>
</evidence>
<feature type="coiled-coil region" evidence="2">
    <location>
        <begin position="66"/>
        <end position="128"/>
    </location>
</feature>
<dbReference type="EMBL" id="OV696686">
    <property type="protein sequence ID" value="CAH1224798.1"/>
    <property type="molecule type" value="Genomic_DNA"/>
</dbReference>